<dbReference type="GO" id="GO:0016301">
    <property type="term" value="F:kinase activity"/>
    <property type="evidence" value="ECO:0007669"/>
    <property type="project" value="UniProtKB-KW"/>
</dbReference>
<dbReference type="FunFam" id="3.40.50.2020:FF:000002">
    <property type="entry name" value="Ribose-phosphate pyrophosphokinase"/>
    <property type="match status" value="1"/>
</dbReference>
<keyword evidence="17" id="KW-1185">Reference proteome</keyword>
<dbReference type="AlphaFoldDB" id="A0A0G4IKZ5"/>
<dbReference type="Proteomes" id="UP000290189">
    <property type="component" value="Unassembled WGS sequence"/>
</dbReference>
<accession>A0A0G4IKZ5</accession>
<dbReference type="GO" id="GO:0004749">
    <property type="term" value="F:ribose phosphate diphosphokinase activity"/>
    <property type="evidence" value="ECO:0007669"/>
    <property type="project" value="UniProtKB-EC"/>
</dbReference>
<dbReference type="InterPro" id="IPR029057">
    <property type="entry name" value="PRTase-like"/>
</dbReference>
<dbReference type="FunFam" id="3.40.50.2020:FF:000001">
    <property type="entry name" value="Ribose-phosphate pyrophosphokinase"/>
    <property type="match status" value="1"/>
</dbReference>
<protein>
    <recommendedName>
        <fullName evidence="4">ribose-phosphate diphosphokinase</fullName>
        <ecNumber evidence="4">2.7.6.1</ecNumber>
    </recommendedName>
</protein>
<keyword evidence="6" id="KW-0479">Metal-binding</keyword>
<dbReference type="GO" id="GO:0006015">
    <property type="term" value="P:5-phosphoribose 1-diphosphate biosynthetic process"/>
    <property type="evidence" value="ECO:0007669"/>
    <property type="project" value="TreeGrafter"/>
</dbReference>
<reference evidence="16 18" key="2">
    <citation type="submission" date="2018-03" db="EMBL/GenBank/DDBJ databases">
        <authorList>
            <person name="Fogelqvist J."/>
        </authorList>
    </citation>
    <scope>NUCLEOTIDE SEQUENCE [LARGE SCALE GENOMIC DNA]</scope>
</reference>
<dbReference type="InterPro" id="IPR005946">
    <property type="entry name" value="Rib-P_diPkinase"/>
</dbReference>
<keyword evidence="16" id="KW-0496">Mitochondrion</keyword>
<dbReference type="InterPro" id="IPR029099">
    <property type="entry name" value="Pribosyltran_N"/>
</dbReference>
<evidence type="ECO:0000313" key="18">
    <source>
        <dbReference type="Proteomes" id="UP000290189"/>
    </source>
</evidence>
<comment type="catalytic activity">
    <reaction evidence="12">
        <text>D-ribose 5-phosphate + ATP = 5-phospho-alpha-D-ribose 1-diphosphate + AMP + H(+)</text>
        <dbReference type="Rhea" id="RHEA:15609"/>
        <dbReference type="ChEBI" id="CHEBI:15378"/>
        <dbReference type="ChEBI" id="CHEBI:30616"/>
        <dbReference type="ChEBI" id="CHEBI:58017"/>
        <dbReference type="ChEBI" id="CHEBI:78346"/>
        <dbReference type="ChEBI" id="CHEBI:456215"/>
        <dbReference type="EC" id="2.7.6.1"/>
    </reaction>
</comment>
<evidence type="ECO:0000259" key="14">
    <source>
        <dbReference type="Pfam" id="PF13793"/>
    </source>
</evidence>
<evidence type="ECO:0000313" key="16">
    <source>
        <dbReference type="EMBL" id="SPR00020.1"/>
    </source>
</evidence>
<comment type="cofactor">
    <cofactor evidence="1">
        <name>Mg(2+)</name>
        <dbReference type="ChEBI" id="CHEBI:18420"/>
    </cofactor>
</comment>
<dbReference type="PANTHER" id="PTHR10210:SF32">
    <property type="entry name" value="RIBOSE-PHOSPHATE PYROPHOSPHOKINASE 2"/>
    <property type="match status" value="1"/>
</dbReference>
<keyword evidence="7" id="KW-0545">Nucleotide biosynthesis</keyword>
<evidence type="ECO:0000256" key="10">
    <source>
        <dbReference type="ARBA" id="ARBA00022840"/>
    </source>
</evidence>
<dbReference type="GO" id="GO:0005524">
    <property type="term" value="F:ATP binding"/>
    <property type="evidence" value="ECO:0007669"/>
    <property type="project" value="UniProtKB-KW"/>
</dbReference>
<evidence type="ECO:0000256" key="8">
    <source>
        <dbReference type="ARBA" id="ARBA00022741"/>
    </source>
</evidence>
<comment type="similarity">
    <text evidence="3">Belongs to the ribose-phosphate pyrophosphokinase family.</text>
</comment>
<evidence type="ECO:0000256" key="9">
    <source>
        <dbReference type="ARBA" id="ARBA00022777"/>
    </source>
</evidence>
<dbReference type="EMBL" id="CDSF01000035">
    <property type="protein sequence ID" value="CEO95765.1"/>
    <property type="molecule type" value="Genomic_DNA"/>
</dbReference>
<comment type="pathway">
    <text evidence="2">Metabolic intermediate biosynthesis; 5-phospho-alpha-D-ribose 1-diphosphate biosynthesis; 5-phospho-alpha-D-ribose 1-diphosphate from D-ribose 5-phosphate (route I): step 1/1.</text>
</comment>
<sequence>MMSWAGLARAARCRLVCARRMSSAAAATPWQRNVQWGLPVLGVAVVYAVWSRREQAVAEDVKAPATNDAGTHGTDGGPPAGDRQPIATARSANKQKAHYKPLVFSGSANVPLAKEICAHLGTKLGEMTITKFADGEIGVQVHENVRSADVYIIQPTCPPGVNDHLMELVLMISTFRRASARKISAIIPYFGYARQDRKMTSRVPISAADVALLLESVGVDRVVAVDLHCGQIQGFFGPRTPCDNLEGAVVALPFFAELGLRGENTVIVSPDAGGVYRAKKFRDGLRHYGLDTGLAMIIKQRLRANVVDRMDLVGDVKGADCIIVDDMIDTAGTLCQAAEVLKKQGAKRVYAFATHGLFNGPAIERINGSCFEKVVVCNTVPLPENKQSEKIVQLSIAEFLAQAIARIHTKQSVSELFTADFDEPAAAAPKPASAAGTGPNEAPAH</sequence>
<dbReference type="Gene3D" id="3.40.50.2020">
    <property type="match status" value="2"/>
</dbReference>
<reference evidence="15 17" key="1">
    <citation type="submission" date="2015-02" db="EMBL/GenBank/DDBJ databases">
        <authorList>
            <person name="Chooi Y.-H."/>
        </authorList>
    </citation>
    <scope>NUCLEOTIDE SEQUENCE [LARGE SCALE GENOMIC DNA]</scope>
    <source>
        <strain evidence="15">E3</strain>
    </source>
</reference>
<gene>
    <name evidence="15" type="ORF">PBRA_004478</name>
    <name evidence="16" type="ORF">PLBR_LOCUS7235</name>
</gene>
<feature type="region of interest" description="Disordered" evidence="13">
    <location>
        <begin position="425"/>
        <end position="445"/>
    </location>
</feature>
<name>A0A0G4IKZ5_PLABS</name>
<dbReference type="InterPro" id="IPR000836">
    <property type="entry name" value="PRTase_dom"/>
</dbReference>
<keyword evidence="5" id="KW-0808">Transferase</keyword>
<organism evidence="15 17">
    <name type="scientific">Plasmodiophora brassicae</name>
    <name type="common">Clubroot disease agent</name>
    <dbReference type="NCBI Taxonomy" id="37360"/>
    <lineage>
        <taxon>Eukaryota</taxon>
        <taxon>Sar</taxon>
        <taxon>Rhizaria</taxon>
        <taxon>Endomyxa</taxon>
        <taxon>Phytomyxea</taxon>
        <taxon>Plasmodiophorida</taxon>
        <taxon>Plasmodiophoridae</taxon>
        <taxon>Plasmodiophora</taxon>
    </lineage>
</organism>
<dbReference type="PANTHER" id="PTHR10210">
    <property type="entry name" value="RIBOSE-PHOSPHATE DIPHOSPHOKINASE FAMILY MEMBER"/>
    <property type="match status" value="1"/>
</dbReference>
<evidence type="ECO:0000256" key="6">
    <source>
        <dbReference type="ARBA" id="ARBA00022723"/>
    </source>
</evidence>
<dbReference type="CDD" id="cd06223">
    <property type="entry name" value="PRTases_typeI"/>
    <property type="match status" value="1"/>
</dbReference>
<dbReference type="NCBIfam" id="TIGR01251">
    <property type="entry name" value="ribP_PPkin"/>
    <property type="match status" value="1"/>
</dbReference>
<proteinExistence type="inferred from homology"/>
<dbReference type="Pfam" id="PF13793">
    <property type="entry name" value="Pribosyltran_N"/>
    <property type="match status" value="1"/>
</dbReference>
<dbReference type="NCBIfam" id="NF002320">
    <property type="entry name" value="PRK01259.1"/>
    <property type="match status" value="1"/>
</dbReference>
<dbReference type="Pfam" id="PF14572">
    <property type="entry name" value="Pribosyl_synth"/>
    <property type="match status" value="1"/>
</dbReference>
<evidence type="ECO:0000256" key="1">
    <source>
        <dbReference type="ARBA" id="ARBA00001946"/>
    </source>
</evidence>
<evidence type="ECO:0000256" key="5">
    <source>
        <dbReference type="ARBA" id="ARBA00022679"/>
    </source>
</evidence>
<evidence type="ECO:0000313" key="17">
    <source>
        <dbReference type="Proteomes" id="UP000039324"/>
    </source>
</evidence>
<feature type="domain" description="Ribose-phosphate pyrophosphokinase N-terminal" evidence="14">
    <location>
        <begin position="103"/>
        <end position="218"/>
    </location>
</feature>
<keyword evidence="11" id="KW-0460">Magnesium</keyword>
<evidence type="ECO:0000313" key="15">
    <source>
        <dbReference type="EMBL" id="CEO95765.1"/>
    </source>
</evidence>
<feature type="compositionally biased region" description="Low complexity" evidence="13">
    <location>
        <begin position="425"/>
        <end position="435"/>
    </location>
</feature>
<dbReference type="GO" id="GO:0000287">
    <property type="term" value="F:magnesium ion binding"/>
    <property type="evidence" value="ECO:0007669"/>
    <property type="project" value="InterPro"/>
</dbReference>
<geneLocation type="mitochondrion" evidence="16"/>
<dbReference type="GO" id="GO:0005737">
    <property type="term" value="C:cytoplasm"/>
    <property type="evidence" value="ECO:0007669"/>
    <property type="project" value="TreeGrafter"/>
</dbReference>
<dbReference type="Proteomes" id="UP000039324">
    <property type="component" value="Unassembled WGS sequence"/>
</dbReference>
<keyword evidence="10" id="KW-0067">ATP-binding</keyword>
<evidence type="ECO:0000256" key="2">
    <source>
        <dbReference type="ARBA" id="ARBA00004996"/>
    </source>
</evidence>
<dbReference type="SMART" id="SM01400">
    <property type="entry name" value="Pribosyltran_N"/>
    <property type="match status" value="1"/>
</dbReference>
<evidence type="ECO:0000256" key="4">
    <source>
        <dbReference type="ARBA" id="ARBA00013247"/>
    </source>
</evidence>
<dbReference type="SUPFAM" id="SSF53271">
    <property type="entry name" value="PRTase-like"/>
    <property type="match status" value="1"/>
</dbReference>
<keyword evidence="8" id="KW-0547">Nucleotide-binding</keyword>
<evidence type="ECO:0000256" key="12">
    <source>
        <dbReference type="ARBA" id="ARBA00049535"/>
    </source>
</evidence>
<evidence type="ECO:0000256" key="3">
    <source>
        <dbReference type="ARBA" id="ARBA00006478"/>
    </source>
</evidence>
<evidence type="ECO:0000256" key="7">
    <source>
        <dbReference type="ARBA" id="ARBA00022727"/>
    </source>
</evidence>
<evidence type="ECO:0000256" key="11">
    <source>
        <dbReference type="ARBA" id="ARBA00022842"/>
    </source>
</evidence>
<keyword evidence="9" id="KW-0418">Kinase</keyword>
<dbReference type="STRING" id="37360.A0A0G4IKZ5"/>
<feature type="region of interest" description="Disordered" evidence="13">
    <location>
        <begin position="60"/>
        <end position="85"/>
    </location>
</feature>
<dbReference type="EC" id="2.7.6.1" evidence="4"/>
<evidence type="ECO:0000256" key="13">
    <source>
        <dbReference type="SAM" id="MobiDB-lite"/>
    </source>
</evidence>
<dbReference type="GO" id="GO:0002189">
    <property type="term" value="C:ribose phosphate diphosphokinase complex"/>
    <property type="evidence" value="ECO:0007669"/>
    <property type="project" value="TreeGrafter"/>
</dbReference>
<dbReference type="EMBL" id="OVEO01000013">
    <property type="protein sequence ID" value="SPR00020.1"/>
    <property type="molecule type" value="Genomic_DNA"/>
</dbReference>
<dbReference type="GO" id="GO:0006164">
    <property type="term" value="P:purine nucleotide biosynthetic process"/>
    <property type="evidence" value="ECO:0007669"/>
    <property type="project" value="TreeGrafter"/>
</dbReference>
<dbReference type="OMA" id="IHNCESI"/>
<dbReference type="OrthoDB" id="413572at2759"/>